<dbReference type="AlphaFoldDB" id="A0A0E9UDW3"/>
<protein>
    <submittedName>
        <fullName evidence="1">Uncharacterized protein</fullName>
    </submittedName>
</protein>
<reference evidence="1" key="2">
    <citation type="journal article" date="2015" name="Fish Shellfish Immunol.">
        <title>Early steps in the European eel (Anguilla anguilla)-Vibrio vulnificus interaction in the gills: Role of the RtxA13 toxin.</title>
        <authorList>
            <person name="Callol A."/>
            <person name="Pajuelo D."/>
            <person name="Ebbesson L."/>
            <person name="Teles M."/>
            <person name="MacKenzie S."/>
            <person name="Amaro C."/>
        </authorList>
    </citation>
    <scope>NUCLEOTIDE SEQUENCE</scope>
</reference>
<name>A0A0E9UDW3_ANGAN</name>
<accession>A0A0E9UDW3</accession>
<reference evidence="1" key="1">
    <citation type="submission" date="2014-11" db="EMBL/GenBank/DDBJ databases">
        <authorList>
            <person name="Amaro Gonzalez C."/>
        </authorList>
    </citation>
    <scope>NUCLEOTIDE SEQUENCE</scope>
</reference>
<proteinExistence type="predicted"/>
<evidence type="ECO:0000313" key="1">
    <source>
        <dbReference type="EMBL" id="JAH63400.1"/>
    </source>
</evidence>
<organism evidence="1">
    <name type="scientific">Anguilla anguilla</name>
    <name type="common">European freshwater eel</name>
    <name type="synonym">Muraena anguilla</name>
    <dbReference type="NCBI Taxonomy" id="7936"/>
    <lineage>
        <taxon>Eukaryota</taxon>
        <taxon>Metazoa</taxon>
        <taxon>Chordata</taxon>
        <taxon>Craniata</taxon>
        <taxon>Vertebrata</taxon>
        <taxon>Euteleostomi</taxon>
        <taxon>Actinopterygii</taxon>
        <taxon>Neopterygii</taxon>
        <taxon>Teleostei</taxon>
        <taxon>Anguilliformes</taxon>
        <taxon>Anguillidae</taxon>
        <taxon>Anguilla</taxon>
    </lineage>
</organism>
<dbReference type="EMBL" id="GBXM01045177">
    <property type="protein sequence ID" value="JAH63400.1"/>
    <property type="molecule type" value="Transcribed_RNA"/>
</dbReference>
<sequence length="38" mass="4577">MLLGQFYFCFLHTLNYLTLQYLTTLIQKNCALRCLVLY</sequence>